<dbReference type="GO" id="GO:0140297">
    <property type="term" value="F:DNA-binding transcription factor binding"/>
    <property type="evidence" value="ECO:0007669"/>
    <property type="project" value="TreeGrafter"/>
</dbReference>
<dbReference type="GO" id="GO:0005634">
    <property type="term" value="C:nucleus"/>
    <property type="evidence" value="ECO:0007669"/>
    <property type="project" value="TreeGrafter"/>
</dbReference>
<keyword evidence="1" id="KW-0175">Coiled coil</keyword>
<dbReference type="Pfam" id="PF02826">
    <property type="entry name" value="2-Hacid_dh_C"/>
    <property type="match status" value="1"/>
</dbReference>
<feature type="coiled-coil region" evidence="1">
    <location>
        <begin position="287"/>
        <end position="321"/>
    </location>
</feature>
<evidence type="ECO:0000256" key="1">
    <source>
        <dbReference type="SAM" id="Coils"/>
    </source>
</evidence>
<dbReference type="GO" id="GO:0051287">
    <property type="term" value="F:NAD binding"/>
    <property type="evidence" value="ECO:0007669"/>
    <property type="project" value="InterPro"/>
</dbReference>
<reference evidence="4" key="1">
    <citation type="submission" date="2022-11" db="UniProtKB">
        <authorList>
            <consortium name="WormBaseParasite"/>
        </authorList>
    </citation>
    <scope>IDENTIFICATION</scope>
</reference>
<accession>A0A915MNL4</accession>
<organism evidence="3 4">
    <name type="scientific">Meloidogyne javanica</name>
    <name type="common">Root-knot nematode worm</name>
    <dbReference type="NCBI Taxonomy" id="6303"/>
    <lineage>
        <taxon>Eukaryota</taxon>
        <taxon>Metazoa</taxon>
        <taxon>Ecdysozoa</taxon>
        <taxon>Nematoda</taxon>
        <taxon>Chromadorea</taxon>
        <taxon>Rhabditida</taxon>
        <taxon>Tylenchina</taxon>
        <taxon>Tylenchomorpha</taxon>
        <taxon>Tylenchoidea</taxon>
        <taxon>Meloidogynidae</taxon>
        <taxon>Meloidogyninae</taxon>
        <taxon>Meloidogyne</taxon>
        <taxon>Meloidogyne incognita group</taxon>
    </lineage>
</organism>
<dbReference type="AlphaFoldDB" id="A0A915MNL4"/>
<dbReference type="GO" id="GO:0001221">
    <property type="term" value="F:transcription coregulator binding"/>
    <property type="evidence" value="ECO:0007669"/>
    <property type="project" value="TreeGrafter"/>
</dbReference>
<evidence type="ECO:0000313" key="4">
    <source>
        <dbReference type="WBParaSite" id="scaffold4316_cov157.g7968"/>
    </source>
</evidence>
<dbReference type="GO" id="GO:0006357">
    <property type="term" value="P:regulation of transcription by RNA polymerase II"/>
    <property type="evidence" value="ECO:0007669"/>
    <property type="project" value="TreeGrafter"/>
</dbReference>
<dbReference type="InterPro" id="IPR006140">
    <property type="entry name" value="D-isomer_DH_NAD-bd"/>
</dbReference>
<evidence type="ECO:0000259" key="2">
    <source>
        <dbReference type="Pfam" id="PF02826"/>
    </source>
</evidence>
<sequence length="324" mass="36168">MLFNSIFGVNNQQHQQPPLVPQPPQIPLLSNKSPTTQTNILTNNLPTEQLPLNNIQKPLVALLDGRDCSVEMPLLKDVATVAFCDAQTINDIHEKTLNIDQISELMNGSQRIRGSTLGIVGMGSVGIAVALRAKSFGFRVLFYDNNLVLDILCSMPNVICTPKIGWYCQESHNELRVAAAQEVRRALTGSIPEDLKNCVNKSELLTLKGIFKINQESCNNSTTTASNNAIFAKESFNNISPIFPPLLNMQATSLKNCFEENCAESSSTCKTENDEREEINEENLVNNDKNLEEINENNNLNKNLEIEETEIEDEKYNEENNLKK</sequence>
<dbReference type="PANTHER" id="PTHR46029">
    <property type="entry name" value="C-TERMINAL-BINDING PROTEIN"/>
    <property type="match status" value="1"/>
</dbReference>
<name>A0A915MNL4_MELJA</name>
<proteinExistence type="predicted"/>
<dbReference type="SUPFAM" id="SSF52283">
    <property type="entry name" value="Formate/glycerate dehydrogenase catalytic domain-like"/>
    <property type="match status" value="1"/>
</dbReference>
<dbReference type="InterPro" id="IPR051638">
    <property type="entry name" value="CTBP_dehydrogenase"/>
</dbReference>
<keyword evidence="3" id="KW-1185">Reference proteome</keyword>
<dbReference type="Proteomes" id="UP000887561">
    <property type="component" value="Unplaced"/>
</dbReference>
<dbReference type="SUPFAM" id="SSF51735">
    <property type="entry name" value="NAD(P)-binding Rossmann-fold domains"/>
    <property type="match status" value="1"/>
</dbReference>
<evidence type="ECO:0000313" key="3">
    <source>
        <dbReference type="Proteomes" id="UP000887561"/>
    </source>
</evidence>
<dbReference type="GO" id="GO:0003713">
    <property type="term" value="F:transcription coactivator activity"/>
    <property type="evidence" value="ECO:0007669"/>
    <property type="project" value="TreeGrafter"/>
</dbReference>
<dbReference type="InterPro" id="IPR029752">
    <property type="entry name" value="D-isomer_DH_CS1"/>
</dbReference>
<dbReference type="GO" id="GO:0003714">
    <property type="term" value="F:transcription corepressor activity"/>
    <property type="evidence" value="ECO:0007669"/>
    <property type="project" value="TreeGrafter"/>
</dbReference>
<dbReference type="Gene3D" id="3.40.50.720">
    <property type="entry name" value="NAD(P)-binding Rossmann-like Domain"/>
    <property type="match status" value="3"/>
</dbReference>
<dbReference type="WBParaSite" id="scaffold4316_cov157.g7968">
    <property type="protein sequence ID" value="scaffold4316_cov157.g7968"/>
    <property type="gene ID" value="scaffold4316_cov157.g7968"/>
</dbReference>
<dbReference type="InterPro" id="IPR036291">
    <property type="entry name" value="NAD(P)-bd_dom_sf"/>
</dbReference>
<dbReference type="PANTHER" id="PTHR46029:SF7">
    <property type="entry name" value="C-TERMINAL-BINDING PROTEIN"/>
    <property type="match status" value="1"/>
</dbReference>
<protein>
    <submittedName>
        <fullName evidence="4">D-isomer specific 2-hydroxyacid dehydrogenase NAD-binding domain-containing protein</fullName>
    </submittedName>
</protein>
<dbReference type="PROSITE" id="PS00065">
    <property type="entry name" value="D_2_HYDROXYACID_DH_1"/>
    <property type="match status" value="1"/>
</dbReference>
<feature type="domain" description="D-isomer specific 2-hydroxyacid dehydrogenase NAD-binding" evidence="2">
    <location>
        <begin position="103"/>
        <end position="146"/>
    </location>
</feature>